<comment type="subcellular location">
    <subcellularLocation>
        <location evidence="2">Gas vesicle</location>
    </subcellularLocation>
</comment>
<evidence type="ECO:0000313" key="6">
    <source>
        <dbReference type="Proteomes" id="UP000271548"/>
    </source>
</evidence>
<organism evidence="5 6">
    <name type="scientific">Micromonospora musae</name>
    <dbReference type="NCBI Taxonomy" id="1894970"/>
    <lineage>
        <taxon>Bacteria</taxon>
        <taxon>Bacillati</taxon>
        <taxon>Actinomycetota</taxon>
        <taxon>Actinomycetes</taxon>
        <taxon>Micromonosporales</taxon>
        <taxon>Micromonosporaceae</taxon>
        <taxon>Micromonospora</taxon>
    </lineage>
</organism>
<dbReference type="Pfam" id="PF06386">
    <property type="entry name" value="GvpL_GvpF"/>
    <property type="match status" value="1"/>
</dbReference>
<evidence type="ECO:0000256" key="4">
    <source>
        <dbReference type="SAM" id="MobiDB-lite"/>
    </source>
</evidence>
<sequence length="338" mass="35090">MSSTADDRSAAEGSGRWLHGVVRETELGLLSTLPGMTGEPVRPVRTDGLVAVVSTVSLAEYGEQALRRNLEDLSWLERAARAHHRVVDALARAGAVVPARLATVHHDDEAVTASLADRRCELVTLLDGLTGRGEWGVKGYVVPSVAPRAEETTGPGGVGTAYLRRRRAQLVAREDAQRETAQVAAAVHEALTRYAVAARRHPAQDRRLSGAETAMALNGAYLVDAGAVAGFAGLVEALAERHPELRLELTGPWPPYSFVTERPAEAGADSPGGSASLRADEAVPAVPDGPARPSDPAVSGGAAVPGDPVPSGLVSGDPVSAHESTPGRGAAVVRGPAW</sequence>
<dbReference type="EMBL" id="RAZS01000007">
    <property type="protein sequence ID" value="RKN17150.1"/>
    <property type="molecule type" value="Genomic_DNA"/>
</dbReference>
<dbReference type="InterPro" id="IPR009430">
    <property type="entry name" value="GvpL/GvpF"/>
</dbReference>
<comment type="caution">
    <text evidence="5">The sequence shown here is derived from an EMBL/GenBank/DDBJ whole genome shotgun (WGS) entry which is preliminary data.</text>
</comment>
<comment type="similarity">
    <text evidence="3">Belongs to the gas vesicle GvpF/GvpL family.</text>
</comment>
<dbReference type="Proteomes" id="UP000271548">
    <property type="component" value="Unassembled WGS sequence"/>
</dbReference>
<proteinExistence type="inferred from homology"/>
<gene>
    <name evidence="5" type="ORF">D7147_21085</name>
</gene>
<evidence type="ECO:0000313" key="5">
    <source>
        <dbReference type="EMBL" id="RKN17150.1"/>
    </source>
</evidence>
<dbReference type="PANTHER" id="PTHR36852:SF1">
    <property type="entry name" value="PROTEIN GVPL 2"/>
    <property type="match status" value="1"/>
</dbReference>
<dbReference type="PANTHER" id="PTHR36852">
    <property type="entry name" value="PROTEIN GVPL 2"/>
    <property type="match status" value="1"/>
</dbReference>
<name>A0ABX9R2H9_9ACTN</name>
<accession>A0ABX9R2H9</accession>
<evidence type="ECO:0000256" key="3">
    <source>
        <dbReference type="ARBA" id="ARBA00035643"/>
    </source>
</evidence>
<protein>
    <submittedName>
        <fullName evidence="5">Gas vesicle protein GvpFL</fullName>
    </submittedName>
</protein>
<evidence type="ECO:0000256" key="2">
    <source>
        <dbReference type="ARBA" id="ARBA00035108"/>
    </source>
</evidence>
<keyword evidence="6" id="KW-1185">Reference proteome</keyword>
<feature type="region of interest" description="Disordered" evidence="4">
    <location>
        <begin position="283"/>
        <end position="338"/>
    </location>
</feature>
<evidence type="ECO:0000256" key="1">
    <source>
        <dbReference type="ARBA" id="ARBA00022987"/>
    </source>
</evidence>
<dbReference type="RefSeq" id="WP_120680296.1">
    <property type="nucleotide sequence ID" value="NZ_RAZS01000007.1"/>
</dbReference>
<keyword evidence="1" id="KW-0304">Gas vesicle</keyword>
<reference evidence="5 6" key="1">
    <citation type="submission" date="2018-09" db="EMBL/GenBank/DDBJ databases">
        <title>Micromonospora sp. nov. MS1-9, isolated from a root of Musa sp.</title>
        <authorList>
            <person name="Kuncharoen N."/>
            <person name="Kudo T."/>
            <person name="Ohkuma M."/>
            <person name="Yuki M."/>
            <person name="Tanasupawat S."/>
        </authorList>
    </citation>
    <scope>NUCLEOTIDE SEQUENCE [LARGE SCALE GENOMIC DNA]</scope>
    <source>
        <strain evidence="5 6">NGC1-4</strain>
    </source>
</reference>